<dbReference type="Gene3D" id="3.30.565.10">
    <property type="entry name" value="Histidine kinase-like ATPase, C-terminal domain"/>
    <property type="match status" value="1"/>
</dbReference>
<evidence type="ECO:0000313" key="11">
    <source>
        <dbReference type="EMBL" id="EDX76765.1"/>
    </source>
</evidence>
<dbReference type="InterPro" id="IPR036890">
    <property type="entry name" value="HATPase_C_sf"/>
</dbReference>
<dbReference type="Gene3D" id="1.10.287.130">
    <property type="match status" value="1"/>
</dbReference>
<dbReference type="AlphaFoldDB" id="B4VMV9"/>
<dbReference type="PROSITE" id="PS50112">
    <property type="entry name" value="PAS"/>
    <property type="match status" value="2"/>
</dbReference>
<keyword evidence="3" id="KW-0597">Phosphoprotein</keyword>
<dbReference type="InterPro" id="IPR000014">
    <property type="entry name" value="PAS"/>
</dbReference>
<evidence type="ECO:0000256" key="3">
    <source>
        <dbReference type="ARBA" id="ARBA00022553"/>
    </source>
</evidence>
<feature type="domain" description="PAS" evidence="9">
    <location>
        <begin position="39"/>
        <end position="94"/>
    </location>
</feature>
<dbReference type="Pfam" id="PF02518">
    <property type="entry name" value="HATPase_c"/>
    <property type="match status" value="1"/>
</dbReference>
<evidence type="ECO:0000313" key="12">
    <source>
        <dbReference type="Proteomes" id="UP000003835"/>
    </source>
</evidence>
<evidence type="ECO:0000256" key="5">
    <source>
        <dbReference type="ARBA" id="ARBA00023012"/>
    </source>
</evidence>
<dbReference type="InterPro" id="IPR035965">
    <property type="entry name" value="PAS-like_dom_sf"/>
</dbReference>
<dbReference type="PRINTS" id="PR00344">
    <property type="entry name" value="BCTRLSENSOR"/>
</dbReference>
<dbReference type="InterPro" id="IPR013655">
    <property type="entry name" value="PAS_fold_3"/>
</dbReference>
<evidence type="ECO:0000256" key="1">
    <source>
        <dbReference type="ARBA" id="ARBA00000085"/>
    </source>
</evidence>
<dbReference type="Gene3D" id="3.30.450.20">
    <property type="entry name" value="PAS domain"/>
    <property type="match status" value="2"/>
</dbReference>
<proteinExistence type="predicted"/>
<dbReference type="Pfam" id="PF13426">
    <property type="entry name" value="PAS_9"/>
    <property type="match status" value="1"/>
</dbReference>
<dbReference type="InterPro" id="IPR003594">
    <property type="entry name" value="HATPase_dom"/>
</dbReference>
<dbReference type="SMART" id="SM00387">
    <property type="entry name" value="HATPase_c"/>
    <property type="match status" value="1"/>
</dbReference>
<dbReference type="CDD" id="cd00130">
    <property type="entry name" value="PAS"/>
    <property type="match status" value="2"/>
</dbReference>
<evidence type="ECO:0000256" key="6">
    <source>
        <dbReference type="SAM" id="Coils"/>
    </source>
</evidence>
<evidence type="ECO:0000256" key="7">
    <source>
        <dbReference type="SAM" id="MobiDB-lite"/>
    </source>
</evidence>
<evidence type="ECO:0000256" key="4">
    <source>
        <dbReference type="ARBA" id="ARBA00022777"/>
    </source>
</evidence>
<organism evidence="11 12">
    <name type="scientific">Coleofasciculus chthonoplastes PCC 7420</name>
    <dbReference type="NCBI Taxonomy" id="118168"/>
    <lineage>
        <taxon>Bacteria</taxon>
        <taxon>Bacillati</taxon>
        <taxon>Cyanobacteriota</taxon>
        <taxon>Cyanophyceae</taxon>
        <taxon>Coleofasciculales</taxon>
        <taxon>Coleofasciculaceae</taxon>
        <taxon>Coleofasciculus</taxon>
    </lineage>
</organism>
<dbReference type="EMBL" id="DS989845">
    <property type="protein sequence ID" value="EDX76765.1"/>
    <property type="molecule type" value="Genomic_DNA"/>
</dbReference>
<dbReference type="InterPro" id="IPR005467">
    <property type="entry name" value="His_kinase_dom"/>
</dbReference>
<name>B4VMV9_9CYAN</name>
<dbReference type="PANTHER" id="PTHR43065">
    <property type="entry name" value="SENSOR HISTIDINE KINASE"/>
    <property type="match status" value="1"/>
</dbReference>
<dbReference type="InterPro" id="IPR036097">
    <property type="entry name" value="HisK_dim/P_sf"/>
</dbReference>
<dbReference type="EC" id="2.7.13.3" evidence="2"/>
<sequence>MIIQTAEPPLPKSQGGRTQKHHEFCSNQDKFLTLTLDLFFIASPDGYWQQVNPMCERILGYSSQEFKARPWIEWVHPEDQQMTLKQLQKLRDCEKIVSFENRYRCKDGSYKWLLWNITLCHTQNQIYAVARDNTQRREAEAAHRESEERFRLLVDGVKDYAIIMLDPEGKIVSWNPGAERIKQYRATEILGQHVRCFYTPEDIAQGQPDKCLKIAAQQGRIEEEGWRVRKDGSTFFANVVITALRGEDGQLRGFARVTRDITERKFAQETLKRTNDELEKRVANRTAELLQINERLKQEIALHQQAEVALAEETHYVTDLLQKLQQAQTKLIHTEKMSSLGQVVAGVAHEINNPVSFIYGNIDYAICYLRDLMQLVELYGIHYPQPVADIQKRITDIDLDFLMADMPKLLNSMKVGANRIRQVVLSLQKFLKADQTEMKSADLHEGLESTLLILQHRLKPSVEHPEITVIQDYGKLPPVECYAGQINQVFMNLLTNAVDVLESSGRKTPHQIKLSTEVQDISIEKPGVSDCQKIPHAIIRIADNGPGMSPDVCQKLFDPFYTTKPLGKGTGLGLSISYQIIVENHGGQLTCRSQPGVGSEFIIAIPINQIITKHPELSLTPS</sequence>
<protein>
    <recommendedName>
        <fullName evidence="2">histidine kinase</fullName>
        <ecNumber evidence="2">2.7.13.3</ecNumber>
    </recommendedName>
</protein>
<feature type="domain" description="PAC" evidence="10">
    <location>
        <begin position="221"/>
        <end position="273"/>
    </location>
</feature>
<gene>
    <name evidence="11" type="ORF">MC7420_1768</name>
</gene>
<evidence type="ECO:0000259" key="10">
    <source>
        <dbReference type="PROSITE" id="PS50113"/>
    </source>
</evidence>
<dbReference type="CDD" id="cd00082">
    <property type="entry name" value="HisKA"/>
    <property type="match status" value="1"/>
</dbReference>
<dbReference type="SMART" id="SM00086">
    <property type="entry name" value="PAC"/>
    <property type="match status" value="2"/>
</dbReference>
<keyword evidence="5" id="KW-0902">Two-component regulatory system</keyword>
<dbReference type="SMART" id="SM00091">
    <property type="entry name" value="PAS"/>
    <property type="match status" value="2"/>
</dbReference>
<dbReference type="eggNOG" id="COG4191">
    <property type="taxonomic scope" value="Bacteria"/>
</dbReference>
<dbReference type="SUPFAM" id="SSF47384">
    <property type="entry name" value="Homodimeric domain of signal transducing histidine kinase"/>
    <property type="match status" value="1"/>
</dbReference>
<keyword evidence="12" id="KW-1185">Reference proteome</keyword>
<feature type="domain" description="Histidine kinase" evidence="8">
    <location>
        <begin position="346"/>
        <end position="609"/>
    </location>
</feature>
<dbReference type="HOGENOM" id="CLU_000445_114_39_3"/>
<dbReference type="eggNOG" id="COG2202">
    <property type="taxonomic scope" value="Bacteria"/>
</dbReference>
<dbReference type="RefSeq" id="WP_006099723.1">
    <property type="nucleotide sequence ID" value="NZ_DS989845.1"/>
</dbReference>
<dbReference type="SUPFAM" id="SSF55874">
    <property type="entry name" value="ATPase domain of HSP90 chaperone/DNA topoisomerase II/histidine kinase"/>
    <property type="match status" value="1"/>
</dbReference>
<keyword evidence="4" id="KW-0418">Kinase</keyword>
<dbReference type="NCBIfam" id="TIGR00229">
    <property type="entry name" value="sensory_box"/>
    <property type="match status" value="2"/>
</dbReference>
<feature type="domain" description="PAS" evidence="9">
    <location>
        <begin position="146"/>
        <end position="202"/>
    </location>
</feature>
<keyword evidence="6" id="KW-0175">Coiled coil</keyword>
<feature type="coiled-coil region" evidence="6">
    <location>
        <begin position="268"/>
        <end position="313"/>
    </location>
</feature>
<evidence type="ECO:0000256" key="2">
    <source>
        <dbReference type="ARBA" id="ARBA00012438"/>
    </source>
</evidence>
<dbReference type="OrthoDB" id="9773246at2"/>
<dbReference type="Proteomes" id="UP000003835">
    <property type="component" value="Unassembled WGS sequence"/>
</dbReference>
<dbReference type="InterPro" id="IPR001610">
    <property type="entry name" value="PAC"/>
</dbReference>
<dbReference type="PANTHER" id="PTHR43065:SF50">
    <property type="entry name" value="HISTIDINE KINASE"/>
    <property type="match status" value="1"/>
</dbReference>
<dbReference type="InterPro" id="IPR003661">
    <property type="entry name" value="HisK_dim/P_dom"/>
</dbReference>
<feature type="region of interest" description="Disordered" evidence="7">
    <location>
        <begin position="1"/>
        <end position="20"/>
    </location>
</feature>
<dbReference type="Pfam" id="PF08447">
    <property type="entry name" value="PAS_3"/>
    <property type="match status" value="1"/>
</dbReference>
<dbReference type="PROSITE" id="PS50109">
    <property type="entry name" value="HIS_KIN"/>
    <property type="match status" value="1"/>
</dbReference>
<evidence type="ECO:0000259" key="8">
    <source>
        <dbReference type="PROSITE" id="PS50109"/>
    </source>
</evidence>
<dbReference type="SUPFAM" id="SSF55785">
    <property type="entry name" value="PYP-like sensor domain (PAS domain)"/>
    <property type="match status" value="2"/>
</dbReference>
<reference evidence="11 12" key="1">
    <citation type="submission" date="2008-07" db="EMBL/GenBank/DDBJ databases">
        <authorList>
            <person name="Tandeau de Marsac N."/>
            <person name="Ferriera S."/>
            <person name="Johnson J."/>
            <person name="Kravitz S."/>
            <person name="Beeson K."/>
            <person name="Sutton G."/>
            <person name="Rogers Y.-H."/>
            <person name="Friedman R."/>
            <person name="Frazier M."/>
            <person name="Venter J.C."/>
        </authorList>
    </citation>
    <scope>NUCLEOTIDE SEQUENCE [LARGE SCALE GENOMIC DNA]</scope>
    <source>
        <strain evidence="11 12">PCC 7420</strain>
    </source>
</reference>
<comment type="catalytic activity">
    <reaction evidence="1">
        <text>ATP + protein L-histidine = ADP + protein N-phospho-L-histidine.</text>
        <dbReference type="EC" id="2.7.13.3"/>
    </reaction>
</comment>
<dbReference type="InterPro" id="IPR004358">
    <property type="entry name" value="Sig_transdc_His_kin-like_C"/>
</dbReference>
<keyword evidence="4" id="KW-0808">Transferase</keyword>
<evidence type="ECO:0000259" key="9">
    <source>
        <dbReference type="PROSITE" id="PS50112"/>
    </source>
</evidence>
<dbReference type="PROSITE" id="PS50113">
    <property type="entry name" value="PAC"/>
    <property type="match status" value="1"/>
</dbReference>
<dbReference type="STRING" id="118168.MC7420_1768"/>
<dbReference type="GO" id="GO:0000155">
    <property type="term" value="F:phosphorelay sensor kinase activity"/>
    <property type="evidence" value="ECO:0007669"/>
    <property type="project" value="InterPro"/>
</dbReference>
<accession>B4VMV9</accession>
<dbReference type="InterPro" id="IPR000700">
    <property type="entry name" value="PAS-assoc_C"/>
</dbReference>